<feature type="transmembrane region" description="Helical" evidence="1">
    <location>
        <begin position="33"/>
        <end position="54"/>
    </location>
</feature>
<dbReference type="Proteomes" id="UP000182658">
    <property type="component" value="Unassembled WGS sequence"/>
</dbReference>
<keyword evidence="1" id="KW-0812">Transmembrane</keyword>
<dbReference type="InParanoid" id="A0A1J7IJZ2"/>
<evidence type="ECO:0000313" key="3">
    <source>
        <dbReference type="Proteomes" id="UP000182658"/>
    </source>
</evidence>
<keyword evidence="1" id="KW-0472">Membrane</keyword>
<reference evidence="2 3" key="1">
    <citation type="submission" date="2016-10" db="EMBL/GenBank/DDBJ databases">
        <title>Draft genome sequence of Coniochaeta ligniaria NRRL30616, a lignocellulolytic fungus for bioabatement of inhibitors in plant biomass hydrolysates.</title>
        <authorList>
            <consortium name="DOE Joint Genome Institute"/>
            <person name="Jimenez D.J."/>
            <person name="Hector R.E."/>
            <person name="Riley R."/>
            <person name="Sun H."/>
            <person name="Grigoriev I.V."/>
            <person name="Van Elsas J.D."/>
            <person name="Nichols N.N."/>
        </authorList>
    </citation>
    <scope>NUCLEOTIDE SEQUENCE [LARGE SCALE GENOMIC DNA]</scope>
    <source>
        <strain evidence="2 3">NRRL 30616</strain>
    </source>
</reference>
<sequence>MRRLVAYGSRDKTKAIGSCLSKTGTRQHRRHKYALPTGYLVTVCTGTSIIFYVGPNRRLHGGTCYSRGHCVALAGHNIILRQPLLIILTLTTLQAHPILADIPPVGAKPGLCGESLFVYTSMDMVPIYGEDGDETVLVVNP</sequence>
<evidence type="ECO:0000256" key="1">
    <source>
        <dbReference type="SAM" id="Phobius"/>
    </source>
</evidence>
<accession>A0A1J7IJZ2</accession>
<protein>
    <submittedName>
        <fullName evidence="2">Uncharacterized protein</fullName>
    </submittedName>
</protein>
<proteinExistence type="predicted"/>
<name>A0A1J7IJZ2_9PEZI</name>
<dbReference type="EMBL" id="KV875099">
    <property type="protein sequence ID" value="OIW27806.1"/>
    <property type="molecule type" value="Genomic_DNA"/>
</dbReference>
<gene>
    <name evidence="2" type="ORF">CONLIGDRAFT_451204</name>
</gene>
<dbReference type="AlphaFoldDB" id="A0A1J7IJZ2"/>
<evidence type="ECO:0000313" key="2">
    <source>
        <dbReference type="EMBL" id="OIW27806.1"/>
    </source>
</evidence>
<organism evidence="2 3">
    <name type="scientific">Coniochaeta ligniaria NRRL 30616</name>
    <dbReference type="NCBI Taxonomy" id="1408157"/>
    <lineage>
        <taxon>Eukaryota</taxon>
        <taxon>Fungi</taxon>
        <taxon>Dikarya</taxon>
        <taxon>Ascomycota</taxon>
        <taxon>Pezizomycotina</taxon>
        <taxon>Sordariomycetes</taxon>
        <taxon>Sordariomycetidae</taxon>
        <taxon>Coniochaetales</taxon>
        <taxon>Coniochaetaceae</taxon>
        <taxon>Coniochaeta</taxon>
    </lineage>
</organism>
<keyword evidence="1" id="KW-1133">Transmembrane helix</keyword>
<keyword evidence="3" id="KW-1185">Reference proteome</keyword>